<feature type="transmembrane region" description="Helical" evidence="4">
    <location>
        <begin position="557"/>
        <end position="577"/>
    </location>
</feature>
<feature type="transmembrane region" description="Helical" evidence="4">
    <location>
        <begin position="456"/>
        <end position="479"/>
    </location>
</feature>
<dbReference type="Pfam" id="PF12801">
    <property type="entry name" value="Fer4_5"/>
    <property type="match status" value="2"/>
</dbReference>
<feature type="transmembrane region" description="Helical" evidence="4">
    <location>
        <begin position="597"/>
        <end position="614"/>
    </location>
</feature>
<gene>
    <name evidence="6" type="ORF">Kalk_08470</name>
</gene>
<evidence type="ECO:0000256" key="3">
    <source>
        <dbReference type="ARBA" id="ARBA00023136"/>
    </source>
</evidence>
<comment type="subcellular location">
    <subcellularLocation>
        <location evidence="1">Cell membrane</location>
    </subcellularLocation>
</comment>
<keyword evidence="3 4" id="KW-0472">Membrane</keyword>
<keyword evidence="2" id="KW-1003">Cell membrane</keyword>
<dbReference type="NCBIfam" id="NF046105">
    <property type="entry name" value="TransRegNosR"/>
    <property type="match status" value="1"/>
</dbReference>
<dbReference type="PANTHER" id="PTHR30224:SF4">
    <property type="entry name" value="ELECTRON TRANSPORT PROTEIN YCCM-RELATED"/>
    <property type="match status" value="1"/>
</dbReference>
<keyword evidence="7" id="KW-1185">Reference proteome</keyword>
<organism evidence="6 7">
    <name type="scientific">Ketobacter alkanivorans</name>
    <dbReference type="NCBI Taxonomy" id="1917421"/>
    <lineage>
        <taxon>Bacteria</taxon>
        <taxon>Pseudomonadati</taxon>
        <taxon>Pseudomonadota</taxon>
        <taxon>Gammaproteobacteria</taxon>
        <taxon>Pseudomonadales</taxon>
        <taxon>Ketobacteraceae</taxon>
        <taxon>Ketobacter</taxon>
    </lineage>
</organism>
<dbReference type="InterPro" id="IPR011399">
    <property type="entry name" value="NosR"/>
</dbReference>
<dbReference type="SUPFAM" id="SSF54862">
    <property type="entry name" value="4Fe-4S ferredoxins"/>
    <property type="match status" value="1"/>
</dbReference>
<evidence type="ECO:0000256" key="4">
    <source>
        <dbReference type="SAM" id="Phobius"/>
    </source>
</evidence>
<proteinExistence type="predicted"/>
<evidence type="ECO:0000256" key="2">
    <source>
        <dbReference type="ARBA" id="ARBA00022475"/>
    </source>
</evidence>
<dbReference type="KEGG" id="kak:Kalk_08470"/>
<sequence length="713" mass="80252">MLYDRLRKARLNILGLIAVAHVLIIGPVLAQSESSADQRQKLLTPFGNSATLGPRDDTQKLWPILNNGDVVGYGFETNDQVKIPAYSGKPINILMALDLAGTIKTAWVLSHHEPILLVGIPEQKLWNFARQYEGMAITDSIRVGHSSDTNTKTVDAVTGATVTIMVVHEAMLRSAKKVAKATGMLGANVPEGAKPIVIQDHDEAADWNRLTGNGALRRLHLTRAEVDTAFIGTEAEGIDIAPEDQQSDTFIDLYYGYLNIPTIGRNLLGDAEYTWLMGEMNAGDHAIAVMANGDYSFKGSGYVRGGIFDRLQLVQGGTQISFRDVDYYRLNDLYLEQIPEFGEMAIFIIRADYDFDPAAQWDVELLVRRQTGPIESTFVGFTGSYQLPQTMLNQPAPSTAISLDDTNDAPLWISIWQQRTFQLVVLCISLILLTGIIFFQDWLVRYPRLLHNLRRGFLIYTVLFLGWYSLGQLSIVNVLTFSHALMGDFRWELFLMDPVIFILWGFTAATIVLWGRGIFCGWLCPFGALQELINEAARKLKVKQIELPFAVHERLWALKYIILLALFGLSLESMSSAERYAEVEPFKTTFLLVFNREWWFAGWALMLLFVSIFTRKVYCRYLCPLGAALAIPTKLRLFDWLKRRKECGDPCQLCAVECEIQAIHPDGTINANECHHCLDCQITYHNSNKCPPLINKGKKRKKANPKLIDVITT</sequence>
<name>A0A2K9LJV6_9GAMM</name>
<dbReference type="GO" id="GO:0045893">
    <property type="term" value="P:positive regulation of DNA-templated transcription"/>
    <property type="evidence" value="ECO:0007669"/>
    <property type="project" value="InterPro"/>
</dbReference>
<dbReference type="AlphaFoldDB" id="A0A2K9LJV6"/>
<evidence type="ECO:0000259" key="5">
    <source>
        <dbReference type="SMART" id="SM00900"/>
    </source>
</evidence>
<accession>A0A2K9LJV6</accession>
<dbReference type="PANTHER" id="PTHR30224">
    <property type="entry name" value="ELECTRON TRANSPORT PROTEIN"/>
    <property type="match status" value="1"/>
</dbReference>
<evidence type="ECO:0000313" key="6">
    <source>
        <dbReference type="EMBL" id="AUM12451.1"/>
    </source>
</evidence>
<dbReference type="GO" id="GO:0003677">
    <property type="term" value="F:DNA binding"/>
    <property type="evidence" value="ECO:0007669"/>
    <property type="project" value="InterPro"/>
</dbReference>
<dbReference type="InterPro" id="IPR007329">
    <property type="entry name" value="FMN-bd"/>
</dbReference>
<keyword evidence="4" id="KW-1133">Transmembrane helix</keyword>
<dbReference type="RefSeq" id="WP_101893818.1">
    <property type="nucleotide sequence ID" value="NZ_CP022684.1"/>
</dbReference>
<feature type="transmembrane region" description="Helical" evidence="4">
    <location>
        <begin position="499"/>
        <end position="524"/>
    </location>
</feature>
<keyword evidence="4" id="KW-0812">Transmembrane</keyword>
<dbReference type="OrthoDB" id="9806398at2"/>
<dbReference type="Pfam" id="PF04205">
    <property type="entry name" value="FMN_bind"/>
    <property type="match status" value="1"/>
</dbReference>
<feature type="domain" description="FMN-binding" evidence="5">
    <location>
        <begin position="85"/>
        <end position="178"/>
    </location>
</feature>
<dbReference type="GO" id="GO:0010181">
    <property type="term" value="F:FMN binding"/>
    <property type="evidence" value="ECO:0007669"/>
    <property type="project" value="InterPro"/>
</dbReference>
<feature type="transmembrane region" description="Helical" evidence="4">
    <location>
        <begin position="423"/>
        <end position="444"/>
    </location>
</feature>
<reference evidence="7" key="1">
    <citation type="submission" date="2017-08" db="EMBL/GenBank/DDBJ databases">
        <title>Direct submision.</title>
        <authorList>
            <person name="Kim S.-J."/>
            <person name="Rhee S.-K."/>
        </authorList>
    </citation>
    <scope>NUCLEOTIDE SEQUENCE [LARGE SCALE GENOMIC DNA]</scope>
    <source>
        <strain evidence="7">GI5</strain>
    </source>
</reference>
<dbReference type="PIRSF" id="PIRSF036354">
    <property type="entry name" value="NosR"/>
    <property type="match status" value="1"/>
</dbReference>
<dbReference type="GO" id="GO:0005886">
    <property type="term" value="C:plasma membrane"/>
    <property type="evidence" value="ECO:0007669"/>
    <property type="project" value="UniProtKB-SubCell"/>
</dbReference>
<dbReference type="InterPro" id="IPR017896">
    <property type="entry name" value="4Fe4S_Fe-S-bd"/>
</dbReference>
<dbReference type="InterPro" id="IPR052378">
    <property type="entry name" value="NosR_regulator"/>
</dbReference>
<protein>
    <submittedName>
        <fullName evidence="6">Regulatory protein NosR</fullName>
    </submittedName>
</protein>
<dbReference type="Proteomes" id="UP000235116">
    <property type="component" value="Chromosome"/>
</dbReference>
<evidence type="ECO:0000313" key="7">
    <source>
        <dbReference type="Proteomes" id="UP000235116"/>
    </source>
</evidence>
<evidence type="ECO:0000256" key="1">
    <source>
        <dbReference type="ARBA" id="ARBA00004236"/>
    </source>
</evidence>
<dbReference type="SMART" id="SM00900">
    <property type="entry name" value="FMN_bind"/>
    <property type="match status" value="1"/>
</dbReference>
<dbReference type="EMBL" id="CP022684">
    <property type="protein sequence ID" value="AUM12451.1"/>
    <property type="molecule type" value="Genomic_DNA"/>
</dbReference>